<gene>
    <name evidence="3" type="ORF">PV06_03687</name>
</gene>
<dbReference type="InterPro" id="IPR002347">
    <property type="entry name" value="SDR_fam"/>
</dbReference>
<dbReference type="PRINTS" id="PR00080">
    <property type="entry name" value="SDRFAMILY"/>
</dbReference>
<dbReference type="GeneID" id="27355761"/>
<dbReference type="PANTHER" id="PTHR42760">
    <property type="entry name" value="SHORT-CHAIN DEHYDROGENASES/REDUCTASES FAMILY MEMBER"/>
    <property type="match status" value="1"/>
</dbReference>
<dbReference type="FunFam" id="3.40.50.720:FF:000084">
    <property type="entry name" value="Short-chain dehydrogenase reductase"/>
    <property type="match status" value="1"/>
</dbReference>
<name>A0A0D2DQW9_9EURO</name>
<dbReference type="VEuPathDB" id="FungiDB:PV06_03687"/>
<dbReference type="GO" id="GO:0016616">
    <property type="term" value="F:oxidoreductase activity, acting on the CH-OH group of donors, NAD or NADP as acceptor"/>
    <property type="evidence" value="ECO:0007669"/>
    <property type="project" value="TreeGrafter"/>
</dbReference>
<dbReference type="InterPro" id="IPR020904">
    <property type="entry name" value="Sc_DH/Rdtase_CS"/>
</dbReference>
<dbReference type="EMBL" id="KN847334">
    <property type="protein sequence ID" value="KIW45288.1"/>
    <property type="molecule type" value="Genomic_DNA"/>
</dbReference>
<dbReference type="Pfam" id="PF13561">
    <property type="entry name" value="adh_short_C2"/>
    <property type="match status" value="1"/>
</dbReference>
<comment type="similarity">
    <text evidence="1">Belongs to the short-chain dehydrogenases/reductases (SDR) family.</text>
</comment>
<reference evidence="3 4" key="1">
    <citation type="submission" date="2015-01" db="EMBL/GenBank/DDBJ databases">
        <title>The Genome Sequence of Exophiala oligosperma CBS72588.</title>
        <authorList>
            <consortium name="The Broad Institute Genomics Platform"/>
            <person name="Cuomo C."/>
            <person name="de Hoog S."/>
            <person name="Gorbushina A."/>
            <person name="Stielow B."/>
            <person name="Teixiera M."/>
            <person name="Abouelleil A."/>
            <person name="Chapman S.B."/>
            <person name="Priest M."/>
            <person name="Young S.K."/>
            <person name="Wortman J."/>
            <person name="Nusbaum C."/>
            <person name="Birren B."/>
        </authorList>
    </citation>
    <scope>NUCLEOTIDE SEQUENCE [LARGE SCALE GENOMIC DNA]</scope>
    <source>
        <strain evidence="3 4">CBS 72588</strain>
    </source>
</reference>
<keyword evidence="4" id="KW-1185">Reference proteome</keyword>
<protein>
    <submittedName>
        <fullName evidence="3">Uncharacterized protein</fullName>
    </submittedName>
</protein>
<keyword evidence="2" id="KW-0521">NADP</keyword>
<evidence type="ECO:0000256" key="1">
    <source>
        <dbReference type="ARBA" id="ARBA00006484"/>
    </source>
</evidence>
<evidence type="ECO:0000313" key="4">
    <source>
        <dbReference type="Proteomes" id="UP000053342"/>
    </source>
</evidence>
<proteinExistence type="inferred from homology"/>
<dbReference type="InterPro" id="IPR036291">
    <property type="entry name" value="NAD(P)-bd_dom_sf"/>
</dbReference>
<dbReference type="STRING" id="215243.A0A0D2DQW9"/>
<dbReference type="RefSeq" id="XP_016265504.1">
    <property type="nucleotide sequence ID" value="XM_016404499.1"/>
</dbReference>
<dbReference type="SUPFAM" id="SSF51735">
    <property type="entry name" value="NAD(P)-binding Rossmann-fold domains"/>
    <property type="match status" value="1"/>
</dbReference>
<dbReference type="Proteomes" id="UP000053342">
    <property type="component" value="Unassembled WGS sequence"/>
</dbReference>
<accession>A0A0D2DQW9</accession>
<dbReference type="CDD" id="cd05233">
    <property type="entry name" value="SDR_c"/>
    <property type="match status" value="1"/>
</dbReference>
<evidence type="ECO:0000256" key="2">
    <source>
        <dbReference type="ARBA" id="ARBA00022857"/>
    </source>
</evidence>
<dbReference type="PROSITE" id="PS00061">
    <property type="entry name" value="ADH_SHORT"/>
    <property type="match status" value="1"/>
</dbReference>
<sequence length="311" mass="33021">MAAEDRVIGNIATLQDKVAVVTGGSSGLGRAICLAYAAAGAYIVNADLRPDIPDQKTIGARPINANMDLVTPTVELVTKRWPSQKSGVPRIVYIKCDVTKEEDVRGAVAEAVKVFGRLDIMVNNAGIAAEASAKELGKDMIRTHETDVSVLDKTLAINTRGAWLGTKYSVTQFLAQEPHPVWGRSPFNEAEIHRGWIVNTASIMGNVGMAGATSYCVSKGGIMQLTRATALEYAKDGIHINALQPGFADTAILDTMMQKTPGVDAALSMLHPWGRTGRPEEIARAAVYLAGEGASWVTGTSVVIDGGYIAQ</sequence>
<dbReference type="Gene3D" id="3.40.50.720">
    <property type="entry name" value="NAD(P)-binding Rossmann-like Domain"/>
    <property type="match status" value="1"/>
</dbReference>
<dbReference type="OrthoDB" id="47007at2759"/>
<dbReference type="PRINTS" id="PR00081">
    <property type="entry name" value="GDHRDH"/>
</dbReference>
<dbReference type="HOGENOM" id="CLU_010194_1_0_1"/>
<dbReference type="AlphaFoldDB" id="A0A0D2DQW9"/>
<dbReference type="PANTHER" id="PTHR42760:SF124">
    <property type="entry name" value="SHORT-CHAIN DEHYDROGENASE_REDUCTASE"/>
    <property type="match status" value="1"/>
</dbReference>
<evidence type="ECO:0000313" key="3">
    <source>
        <dbReference type="EMBL" id="KIW45288.1"/>
    </source>
</evidence>
<organism evidence="3 4">
    <name type="scientific">Exophiala oligosperma</name>
    <dbReference type="NCBI Taxonomy" id="215243"/>
    <lineage>
        <taxon>Eukaryota</taxon>
        <taxon>Fungi</taxon>
        <taxon>Dikarya</taxon>
        <taxon>Ascomycota</taxon>
        <taxon>Pezizomycotina</taxon>
        <taxon>Eurotiomycetes</taxon>
        <taxon>Chaetothyriomycetidae</taxon>
        <taxon>Chaetothyriales</taxon>
        <taxon>Herpotrichiellaceae</taxon>
        <taxon>Exophiala</taxon>
    </lineage>
</organism>